<dbReference type="Pfam" id="PF04111">
    <property type="entry name" value="APG6"/>
    <property type="match status" value="1"/>
</dbReference>
<keyword evidence="5" id="KW-1185">Reference proteome</keyword>
<gene>
    <name evidence="4" type="ORF">SEMRO_177_G077740.1</name>
</gene>
<feature type="domain" description="Atg6 BARA" evidence="3">
    <location>
        <begin position="272"/>
        <end position="449"/>
    </location>
</feature>
<name>A0A9N8DN91_9STRA</name>
<comment type="caution">
    <text evidence="4">The sequence shown here is derived from an EMBL/GenBank/DDBJ whole genome shotgun (WGS) entry which is preliminary data.</text>
</comment>
<proteinExistence type="inferred from homology"/>
<keyword evidence="2" id="KW-0175">Coiled coil</keyword>
<sequence>MDDETKHLEGKEEEVCTCGHFLGPHGSPIKHTVAGKTGAIDASFVHLPAHLYQPVEGDDSAPIDRKKSVPFSVAASSKSLLECEHLNELNRAAQNGGDGVRLCADCINRVARALDADSERLINECYMYDQAARKEEERHESLEKALIGVSFLGPSGGKDDAAAPNNLQMAEEAFRDEIKLLEEECRQQEAEAEHLRALKEEQMNLAKELAETEYELEVERNALELEARAFNSDQAQLFQLLDTIDAEVDKLSADISLPSLLLDLRVDERGLRYPLINELRLAYRPKGDLKWNEVQVAWSLAAQLLLVVGTLFQYPSEQWKIVPLSHCAKLIFYSQNDNDTGGSSDEGDGGQGKKRAVVYHLGHPRTNGAKAIRAWNNLLHQVILHVRRKTEDDNLERGTDSGSFPSLPFAISPTTIGTIGLTQLDENDDAGWSRAIHLMASDLLWLSECAAIYTSQQVLWTSAVLEAFKA</sequence>
<dbReference type="GO" id="GO:0006995">
    <property type="term" value="P:cellular response to nitrogen starvation"/>
    <property type="evidence" value="ECO:0007669"/>
    <property type="project" value="TreeGrafter"/>
</dbReference>
<dbReference type="InterPro" id="IPR040455">
    <property type="entry name" value="Atg6_BARA"/>
</dbReference>
<dbReference type="InterPro" id="IPR038274">
    <property type="entry name" value="Atg6/Beclin_C_sf"/>
</dbReference>
<dbReference type="GO" id="GO:0034271">
    <property type="term" value="C:phosphatidylinositol 3-kinase complex, class III, type I"/>
    <property type="evidence" value="ECO:0007669"/>
    <property type="project" value="TreeGrafter"/>
</dbReference>
<dbReference type="Proteomes" id="UP001153069">
    <property type="component" value="Unassembled WGS sequence"/>
</dbReference>
<dbReference type="GO" id="GO:0000423">
    <property type="term" value="P:mitophagy"/>
    <property type="evidence" value="ECO:0007669"/>
    <property type="project" value="TreeGrafter"/>
</dbReference>
<organism evidence="4 5">
    <name type="scientific">Seminavis robusta</name>
    <dbReference type="NCBI Taxonomy" id="568900"/>
    <lineage>
        <taxon>Eukaryota</taxon>
        <taxon>Sar</taxon>
        <taxon>Stramenopiles</taxon>
        <taxon>Ochrophyta</taxon>
        <taxon>Bacillariophyta</taxon>
        <taxon>Bacillariophyceae</taxon>
        <taxon>Bacillariophycidae</taxon>
        <taxon>Naviculales</taxon>
        <taxon>Naviculaceae</taxon>
        <taxon>Seminavis</taxon>
    </lineage>
</organism>
<dbReference type="GO" id="GO:0000407">
    <property type="term" value="C:phagophore assembly site"/>
    <property type="evidence" value="ECO:0007669"/>
    <property type="project" value="TreeGrafter"/>
</dbReference>
<evidence type="ECO:0000259" key="3">
    <source>
        <dbReference type="Pfam" id="PF04111"/>
    </source>
</evidence>
<dbReference type="GO" id="GO:0030674">
    <property type="term" value="F:protein-macromolecule adaptor activity"/>
    <property type="evidence" value="ECO:0007669"/>
    <property type="project" value="TreeGrafter"/>
</dbReference>
<evidence type="ECO:0000313" key="4">
    <source>
        <dbReference type="EMBL" id="CAB9503819.1"/>
    </source>
</evidence>
<dbReference type="GO" id="GO:0045324">
    <property type="term" value="P:late endosome to vacuole transport"/>
    <property type="evidence" value="ECO:0007669"/>
    <property type="project" value="TreeGrafter"/>
</dbReference>
<accession>A0A9N8DN91</accession>
<dbReference type="EMBL" id="CAICTM010000176">
    <property type="protein sequence ID" value="CAB9503819.1"/>
    <property type="molecule type" value="Genomic_DNA"/>
</dbReference>
<dbReference type="Gene3D" id="1.10.418.40">
    <property type="entry name" value="Autophagy protein 6/Beclin 1"/>
    <property type="match status" value="1"/>
</dbReference>
<dbReference type="PANTHER" id="PTHR12768:SF4">
    <property type="entry name" value="BECLIN-1"/>
    <property type="match status" value="1"/>
</dbReference>
<dbReference type="AlphaFoldDB" id="A0A9N8DN91"/>
<reference evidence="4" key="1">
    <citation type="submission" date="2020-06" db="EMBL/GenBank/DDBJ databases">
        <authorList>
            <consortium name="Plant Systems Biology data submission"/>
        </authorList>
    </citation>
    <scope>NUCLEOTIDE SEQUENCE</scope>
    <source>
        <strain evidence="4">D6</strain>
    </source>
</reference>
<comment type="similarity">
    <text evidence="1">Belongs to the beclin family.</text>
</comment>
<dbReference type="GO" id="GO:0043548">
    <property type="term" value="F:phosphatidylinositol 3-kinase binding"/>
    <property type="evidence" value="ECO:0007669"/>
    <property type="project" value="TreeGrafter"/>
</dbReference>
<feature type="coiled-coil region" evidence="2">
    <location>
        <begin position="171"/>
        <end position="226"/>
    </location>
</feature>
<evidence type="ECO:0000256" key="1">
    <source>
        <dbReference type="ARBA" id="ARBA00005965"/>
    </source>
</evidence>
<dbReference type="GO" id="GO:0034272">
    <property type="term" value="C:phosphatidylinositol 3-kinase complex, class III, type II"/>
    <property type="evidence" value="ECO:0007669"/>
    <property type="project" value="TreeGrafter"/>
</dbReference>
<dbReference type="PANTHER" id="PTHR12768">
    <property type="entry name" value="BECLIN 1"/>
    <property type="match status" value="1"/>
</dbReference>
<protein>
    <recommendedName>
        <fullName evidence="3">Atg6 BARA domain-containing protein</fullName>
    </recommendedName>
</protein>
<evidence type="ECO:0000313" key="5">
    <source>
        <dbReference type="Proteomes" id="UP001153069"/>
    </source>
</evidence>
<dbReference type="GO" id="GO:0000045">
    <property type="term" value="P:autophagosome assembly"/>
    <property type="evidence" value="ECO:0007669"/>
    <property type="project" value="TreeGrafter"/>
</dbReference>
<evidence type="ECO:0000256" key="2">
    <source>
        <dbReference type="SAM" id="Coils"/>
    </source>
</evidence>
<dbReference type="OrthoDB" id="46306at2759"/>
<dbReference type="InterPro" id="IPR007243">
    <property type="entry name" value="Atg6/Beclin"/>
</dbReference>